<reference evidence="2 4" key="2">
    <citation type="submission" date="2018-11" db="EMBL/GenBank/DDBJ databases">
        <authorList>
            <consortium name="Pathogen Informatics"/>
        </authorList>
    </citation>
    <scope>NUCLEOTIDE SEQUENCE [LARGE SCALE GENOMIC DNA]</scope>
</reference>
<keyword evidence="4" id="KW-1185">Reference proteome</keyword>
<dbReference type="WBParaSite" id="DME_0000132301-mRNA-1">
    <property type="protein sequence ID" value="DME_0000132301-mRNA-1"/>
    <property type="gene ID" value="DME_0000132301"/>
</dbReference>
<organism evidence="3 5">
    <name type="scientific">Dracunculus medinensis</name>
    <name type="common">Guinea worm</name>
    <dbReference type="NCBI Taxonomy" id="318479"/>
    <lineage>
        <taxon>Eukaryota</taxon>
        <taxon>Metazoa</taxon>
        <taxon>Ecdysozoa</taxon>
        <taxon>Nematoda</taxon>
        <taxon>Chromadorea</taxon>
        <taxon>Rhabditida</taxon>
        <taxon>Spirurina</taxon>
        <taxon>Dracunculoidea</taxon>
        <taxon>Dracunculidae</taxon>
        <taxon>Dracunculus</taxon>
    </lineage>
</organism>
<evidence type="ECO:0000313" key="2">
    <source>
        <dbReference type="EMBL" id="VDN55710.1"/>
    </source>
</evidence>
<feature type="compositionally biased region" description="Low complexity" evidence="1">
    <location>
        <begin position="42"/>
        <end position="54"/>
    </location>
</feature>
<feature type="compositionally biased region" description="Polar residues" evidence="1">
    <location>
        <begin position="359"/>
        <end position="390"/>
    </location>
</feature>
<proteinExistence type="predicted"/>
<dbReference type="STRING" id="318479.A0A158Q303"/>
<evidence type="ECO:0000256" key="1">
    <source>
        <dbReference type="SAM" id="MobiDB-lite"/>
    </source>
</evidence>
<dbReference type="OrthoDB" id="2556847at2759"/>
<feature type="region of interest" description="Disordered" evidence="1">
    <location>
        <begin position="359"/>
        <end position="404"/>
    </location>
</feature>
<dbReference type="AlphaFoldDB" id="A0A158Q303"/>
<accession>A0A158Q303</accession>
<feature type="region of interest" description="Disordered" evidence="1">
    <location>
        <begin position="35"/>
        <end position="54"/>
    </location>
</feature>
<dbReference type="Proteomes" id="UP000038040">
    <property type="component" value="Unplaced"/>
</dbReference>
<dbReference type="EMBL" id="UYYG01001153">
    <property type="protein sequence ID" value="VDN55710.1"/>
    <property type="molecule type" value="Genomic_DNA"/>
</dbReference>
<evidence type="ECO:0000313" key="3">
    <source>
        <dbReference type="Proteomes" id="UP000038040"/>
    </source>
</evidence>
<protein>
    <submittedName>
        <fullName evidence="5">GLTSCR1 domain-containing protein</fullName>
    </submittedName>
</protein>
<name>A0A158Q303_DRAME</name>
<evidence type="ECO:0000313" key="5">
    <source>
        <dbReference type="WBParaSite" id="DME_0000132301-mRNA-1"/>
    </source>
</evidence>
<reference evidence="5" key="1">
    <citation type="submission" date="2016-04" db="UniProtKB">
        <authorList>
            <consortium name="WormBaseParasite"/>
        </authorList>
    </citation>
    <scope>IDENTIFICATION</scope>
</reference>
<dbReference type="Proteomes" id="UP000274756">
    <property type="component" value="Unassembled WGS sequence"/>
</dbReference>
<gene>
    <name evidence="2" type="ORF">DME_LOCUS5683</name>
</gene>
<evidence type="ECO:0000313" key="4">
    <source>
        <dbReference type="Proteomes" id="UP000274756"/>
    </source>
</evidence>
<sequence>MGTTNFNNFDEMDGSDIYDELIGSRGYGEEDWIRQSLDDDNNTSPPSSSHHTNAATTLDLNTNLRSCPSPLAQIPTRDQFCFDQPPQLSPEPNERPTFHHLTNPVQQRQQQYCVGAVPANATNNSQTNDLTELDYTICSELGVIPISTDLQQLHTNNNLQQLSSQVTTAQQRQEVHLIHAPNPNDLQLSQQIQTEIQLIQQQPQSTQPQEIHIIQQPSADLQQLTAQPQQSSVLQYSNGNIATQASGCVQGQWFVPAQLQQVQTNGGTVFVVPSQSAGVIRGITNQTTGQIIAPTVTHLPMVTTTQQDGQPQQLQHIVQTIPQQQQQNRPVVSKESIAYTVISSGNVRQPSVMRQLLSQPSSMRPTLHSVQPSTSYSTTVPRSRQRNIQPRANGRRRNNTQQGSTLGSVLTTANQLAAQSSTDPLQNRNILPIQGQIDLRLSKENADQVAKLSSEIERLVSLQEQYNVDHSAQIDDLVKKRAAIFFQTLVEQHGDVQLLTAASTGASNSSMQIPAVRSRNNYRSQASTHHQIIQHQVQPSTSYEQSQQQTVVYGTAQNVIHQIVQHQVQPSTSYEQPQQTVVYGATQNNGPVYSNAHYPTISQSLQRNTYEQRLNSAVQMQQANLVVNAESNSARYSVAPPPRLQSKSEAVACFTNKKNIRGERMIFFEGSSHSITFQSAALSTESKAVVKSMKQVNGGLLLFEALFQYPS</sequence>